<comment type="caution">
    <text evidence="3">The sequence shown here is derived from an EMBL/GenBank/DDBJ whole genome shotgun (WGS) entry which is preliminary data.</text>
</comment>
<evidence type="ECO:0000256" key="1">
    <source>
        <dbReference type="ARBA" id="ARBA00009477"/>
    </source>
</evidence>
<dbReference type="EMBL" id="BDFE01000015">
    <property type="protein sequence ID" value="GAU08275.1"/>
    <property type="molecule type" value="Genomic_DNA"/>
</dbReference>
<evidence type="ECO:0000259" key="2">
    <source>
        <dbReference type="Pfam" id="PF25954"/>
    </source>
</evidence>
<name>A0A194AGD8_9BACT</name>
<dbReference type="Gene3D" id="2.40.30.170">
    <property type="match status" value="1"/>
</dbReference>
<dbReference type="RefSeq" id="WP_069857777.1">
    <property type="nucleotide sequence ID" value="NZ_BDFE01000015.1"/>
</dbReference>
<evidence type="ECO:0000313" key="4">
    <source>
        <dbReference type="Proteomes" id="UP000095200"/>
    </source>
</evidence>
<keyword evidence="4" id="KW-1185">Reference proteome</keyword>
<dbReference type="Gene3D" id="2.40.50.100">
    <property type="match status" value="1"/>
</dbReference>
<reference evidence="4" key="1">
    <citation type="submission" date="2016-06" db="EMBL/GenBank/DDBJ databases">
        <title>Draft genome sequence of Desulfoplanes formicivorans strain Pf12B.</title>
        <authorList>
            <person name="Watanabe M."/>
            <person name="Kojima H."/>
            <person name="Fukui M."/>
        </authorList>
    </citation>
    <scope>NUCLEOTIDE SEQUENCE [LARGE SCALE GENOMIC DNA]</scope>
    <source>
        <strain evidence="4">Pf12B</strain>
    </source>
</reference>
<organism evidence="3 4">
    <name type="scientific">Desulfoplanes formicivorans</name>
    <dbReference type="NCBI Taxonomy" id="1592317"/>
    <lineage>
        <taxon>Bacteria</taxon>
        <taxon>Pseudomonadati</taxon>
        <taxon>Thermodesulfobacteriota</taxon>
        <taxon>Desulfovibrionia</taxon>
        <taxon>Desulfovibrionales</taxon>
        <taxon>Desulfoplanaceae</taxon>
        <taxon>Desulfoplanes</taxon>
    </lineage>
</organism>
<dbReference type="Proteomes" id="UP000095200">
    <property type="component" value="Unassembled WGS sequence"/>
</dbReference>
<dbReference type="GO" id="GO:1990281">
    <property type="term" value="C:efflux pump complex"/>
    <property type="evidence" value="ECO:0007669"/>
    <property type="project" value="TreeGrafter"/>
</dbReference>
<dbReference type="AlphaFoldDB" id="A0A194AGD8"/>
<feature type="domain" description="CusB-like beta-barrel" evidence="2">
    <location>
        <begin position="213"/>
        <end position="286"/>
    </location>
</feature>
<dbReference type="InterPro" id="IPR006143">
    <property type="entry name" value="RND_pump_MFP"/>
</dbReference>
<dbReference type="OrthoDB" id="5508703at2"/>
<dbReference type="STRING" id="1592317.DPF_0978"/>
<gene>
    <name evidence="3" type="ORF">DPF_0978</name>
</gene>
<dbReference type="GO" id="GO:0015562">
    <property type="term" value="F:efflux transmembrane transporter activity"/>
    <property type="evidence" value="ECO:0007669"/>
    <property type="project" value="TreeGrafter"/>
</dbReference>
<dbReference type="Gene3D" id="2.40.420.20">
    <property type="match status" value="1"/>
</dbReference>
<dbReference type="NCBIfam" id="TIGR01730">
    <property type="entry name" value="RND_mfp"/>
    <property type="match status" value="1"/>
</dbReference>
<accession>A0A194AGD8</accession>
<dbReference type="SUPFAM" id="SSF111369">
    <property type="entry name" value="HlyD-like secretion proteins"/>
    <property type="match status" value="1"/>
</dbReference>
<proteinExistence type="inferred from homology"/>
<evidence type="ECO:0000313" key="3">
    <source>
        <dbReference type="EMBL" id="GAU08275.1"/>
    </source>
</evidence>
<protein>
    <recommendedName>
        <fullName evidence="2">CusB-like beta-barrel domain-containing protein</fullName>
    </recommendedName>
</protein>
<dbReference type="Gene3D" id="1.10.287.470">
    <property type="entry name" value="Helix hairpin bin"/>
    <property type="match status" value="1"/>
</dbReference>
<dbReference type="PANTHER" id="PTHR30469">
    <property type="entry name" value="MULTIDRUG RESISTANCE PROTEIN MDTA"/>
    <property type="match status" value="1"/>
</dbReference>
<dbReference type="PROSITE" id="PS51257">
    <property type="entry name" value="PROKAR_LIPOPROTEIN"/>
    <property type="match status" value="1"/>
</dbReference>
<dbReference type="Pfam" id="PF25954">
    <property type="entry name" value="Beta-barrel_RND_2"/>
    <property type="match status" value="1"/>
</dbReference>
<dbReference type="InterPro" id="IPR058792">
    <property type="entry name" value="Beta-barrel_RND_2"/>
</dbReference>
<sequence length="374" mass="40331">MHMLRSFPGLKTILFLPAVLVLLAGCRDPQPPASPAIRPVRAVKARLFSRTDTFVFSGTTKAWRSAELSFRIPGELLQLPVEVGSFLQTGDLVARLDPRDYATRVRALESQWAGARAALTEAELRFVRYKKLRASGSIAVSALDTAEAAYKGAQATVKALANSLTKARDDLADTRLDAPFSGYITRKYKDNFETVSAGMPIVTLQDFSRMEVVVGIPDTIMAKGGVDTGIQCTVSAFPDHVFAARIKELARDADPITRTFKLTVIFDKPDDLAITPGMTAEVHLHAINQRPGTVMVPETALFPRGKGSRVWVINGTTHTVSSRPVTIASLNAEGAVLFGDLEPGELVVTAGTNSLSEGQKVRILDHGPGHRGAS</sequence>
<comment type="similarity">
    <text evidence="1">Belongs to the membrane fusion protein (MFP) (TC 8.A.1) family.</text>
</comment>